<dbReference type="AlphaFoldDB" id="A0A5N5HDB6"/>
<gene>
    <name evidence="2" type="ORF">D8674_017288</name>
</gene>
<sequence>MNVFIHIFFSMATSWAVRAELPKAPDLCADRSILRNGSSSSRRRDLVFVVNPSGANGRTGTEWKKLLPYLRSRLGADCNIRKTVPFRFLAKYGLNGGMILQEKYMMSGEEGGLENWLTW</sequence>
<evidence type="ECO:0000313" key="3">
    <source>
        <dbReference type="Proteomes" id="UP000327157"/>
    </source>
</evidence>
<name>A0A5N5HDB6_9ROSA</name>
<proteinExistence type="predicted"/>
<dbReference type="OrthoDB" id="1935614at2759"/>
<dbReference type="EMBL" id="SMOL01000160">
    <property type="protein sequence ID" value="KAB2625628.1"/>
    <property type="molecule type" value="Genomic_DNA"/>
</dbReference>
<reference evidence="3" key="2">
    <citation type="submission" date="2019-10" db="EMBL/GenBank/DDBJ databases">
        <title>A de novo genome assembly of a pear dwarfing rootstock.</title>
        <authorList>
            <person name="Wang F."/>
            <person name="Wang J."/>
            <person name="Li S."/>
            <person name="Zhang Y."/>
            <person name="Fang M."/>
            <person name="Ma L."/>
            <person name="Zhao Y."/>
            <person name="Jiang S."/>
        </authorList>
    </citation>
    <scope>NUCLEOTIDE SEQUENCE [LARGE SCALE GENOMIC DNA]</scope>
</reference>
<comment type="caution">
    <text evidence="2">The sequence shown here is derived from an EMBL/GenBank/DDBJ whole genome shotgun (WGS) entry which is preliminary data.</text>
</comment>
<dbReference type="Proteomes" id="UP000327157">
    <property type="component" value="Chromosome 16"/>
</dbReference>
<accession>A0A5N5HDB6</accession>
<protein>
    <submittedName>
        <fullName evidence="2">Sphingoid long-chain bases kinase 2</fullName>
    </submittedName>
</protein>
<reference evidence="2 3" key="3">
    <citation type="submission" date="2019-11" db="EMBL/GenBank/DDBJ databases">
        <title>A de novo genome assembly of a pear dwarfing rootstock.</title>
        <authorList>
            <person name="Wang F."/>
            <person name="Wang J."/>
            <person name="Li S."/>
            <person name="Zhang Y."/>
            <person name="Fang M."/>
            <person name="Ma L."/>
            <person name="Zhao Y."/>
            <person name="Jiang S."/>
        </authorList>
    </citation>
    <scope>NUCLEOTIDE SEQUENCE [LARGE SCALE GENOMIC DNA]</scope>
    <source>
        <strain evidence="2">S2</strain>
        <tissue evidence="2">Leaf</tissue>
    </source>
</reference>
<feature type="chain" id="PRO_5024330504" evidence="1">
    <location>
        <begin position="20"/>
        <end position="119"/>
    </location>
</feature>
<feature type="signal peptide" evidence="1">
    <location>
        <begin position="1"/>
        <end position="19"/>
    </location>
</feature>
<dbReference type="GO" id="GO:0016301">
    <property type="term" value="F:kinase activity"/>
    <property type="evidence" value="ECO:0007669"/>
    <property type="project" value="UniProtKB-KW"/>
</dbReference>
<evidence type="ECO:0000313" key="2">
    <source>
        <dbReference type="EMBL" id="KAB2625628.1"/>
    </source>
</evidence>
<keyword evidence="2" id="KW-0418">Kinase</keyword>
<organism evidence="2 3">
    <name type="scientific">Pyrus ussuriensis x Pyrus communis</name>
    <dbReference type="NCBI Taxonomy" id="2448454"/>
    <lineage>
        <taxon>Eukaryota</taxon>
        <taxon>Viridiplantae</taxon>
        <taxon>Streptophyta</taxon>
        <taxon>Embryophyta</taxon>
        <taxon>Tracheophyta</taxon>
        <taxon>Spermatophyta</taxon>
        <taxon>Magnoliopsida</taxon>
        <taxon>eudicotyledons</taxon>
        <taxon>Gunneridae</taxon>
        <taxon>Pentapetalae</taxon>
        <taxon>rosids</taxon>
        <taxon>fabids</taxon>
        <taxon>Rosales</taxon>
        <taxon>Rosaceae</taxon>
        <taxon>Amygdaloideae</taxon>
        <taxon>Maleae</taxon>
        <taxon>Pyrus</taxon>
    </lineage>
</organism>
<evidence type="ECO:0000256" key="1">
    <source>
        <dbReference type="SAM" id="SignalP"/>
    </source>
</evidence>
<keyword evidence="3" id="KW-1185">Reference proteome</keyword>
<reference evidence="2 3" key="1">
    <citation type="submission" date="2019-09" db="EMBL/GenBank/DDBJ databases">
        <authorList>
            <person name="Ou C."/>
        </authorList>
    </citation>
    <scope>NUCLEOTIDE SEQUENCE [LARGE SCALE GENOMIC DNA]</scope>
    <source>
        <strain evidence="2">S2</strain>
        <tissue evidence="2">Leaf</tissue>
    </source>
</reference>
<keyword evidence="2" id="KW-0808">Transferase</keyword>
<keyword evidence="1" id="KW-0732">Signal</keyword>